<dbReference type="AlphaFoldDB" id="A0A376B2L6"/>
<keyword evidence="2" id="KW-1185">Reference proteome</keyword>
<dbReference type="Gene3D" id="1.10.167.10">
    <property type="entry name" value="Regulator of G-protein Signalling 4, domain 2"/>
    <property type="match status" value="1"/>
</dbReference>
<dbReference type="Proteomes" id="UP000262825">
    <property type="component" value="Unassembled WGS sequence"/>
</dbReference>
<reference evidence="2" key="1">
    <citation type="submission" date="2018-06" db="EMBL/GenBank/DDBJ databases">
        <authorList>
            <person name="Guldener U."/>
        </authorList>
    </citation>
    <scope>NUCLEOTIDE SEQUENCE [LARGE SCALE GENOMIC DNA]</scope>
    <source>
        <strain evidence="2">UTAD17</strain>
    </source>
</reference>
<accession>A0A376B2L6</accession>
<dbReference type="SUPFAM" id="SSF48097">
    <property type="entry name" value="Regulator of G-protein signaling, RGS"/>
    <property type="match status" value="1"/>
</dbReference>
<evidence type="ECO:0000313" key="1">
    <source>
        <dbReference type="EMBL" id="SSD58925.1"/>
    </source>
</evidence>
<dbReference type="InterPro" id="IPR036305">
    <property type="entry name" value="RGS_sf"/>
</dbReference>
<organism evidence="1 2">
    <name type="scientific">Saccharomycodes ludwigii</name>
    <dbReference type="NCBI Taxonomy" id="36035"/>
    <lineage>
        <taxon>Eukaryota</taxon>
        <taxon>Fungi</taxon>
        <taxon>Dikarya</taxon>
        <taxon>Ascomycota</taxon>
        <taxon>Saccharomycotina</taxon>
        <taxon>Saccharomycetes</taxon>
        <taxon>Saccharomycodales</taxon>
        <taxon>Saccharomycodaceae</taxon>
        <taxon>Saccharomycodes</taxon>
    </lineage>
</organism>
<name>A0A376B2L6_9ASCO</name>
<evidence type="ECO:0008006" key="3">
    <source>
        <dbReference type="Google" id="ProtNLM"/>
    </source>
</evidence>
<dbReference type="VEuPathDB" id="FungiDB:SCODWIG_00686"/>
<protein>
    <recommendedName>
        <fullName evidence="3">RGS domain-containing protein</fullName>
    </recommendedName>
</protein>
<dbReference type="InterPro" id="IPR044926">
    <property type="entry name" value="RGS_subdomain_2"/>
</dbReference>
<dbReference type="EMBL" id="UFAJ01000065">
    <property type="protein sequence ID" value="SSD58925.1"/>
    <property type="molecule type" value="Genomic_DNA"/>
</dbReference>
<dbReference type="CDD" id="cd07440">
    <property type="entry name" value="RGS"/>
    <property type="match status" value="1"/>
</dbReference>
<sequence length="339" mass="38193">MQTSPSIPNLNDIISQSFDNSTVSSTMEYNLDSFHKYLVKKHCEENLLFMINSQPFLYYYEVDIDEGLKLPNKYKFPLDLWINSVYSQFIKINAPQQCNLSENIRSKFDLYFDNFEIPKYDDLLEIRHCIYSLLQDNYLNYISNKAKENSINTAPNTISPVISNNTADSTSNTSSGTFSIKSSAIASTSSEEELGIHNVNGKNSNNLKRASKSSLIPKMKVHSLPNTNAKLGQNPSKINNKKNIVSSTPAFTTSTINTKNITNSGNTASNSNNRKSSFINMVTNKKLLKKILLLNKEGDNIDNIETNSDSTVKKSNSPSFNMIRRPSVNIKRIRTKSVH</sequence>
<proteinExistence type="predicted"/>
<evidence type="ECO:0000313" key="2">
    <source>
        <dbReference type="Proteomes" id="UP000262825"/>
    </source>
</evidence>
<gene>
    <name evidence="1" type="ORF">SCODWIG_00686</name>
</gene>